<feature type="transmembrane region" description="Helical" evidence="10">
    <location>
        <begin position="186"/>
        <end position="208"/>
    </location>
</feature>
<accession>A0A2X1BVY1</accession>
<dbReference type="InterPro" id="IPR051310">
    <property type="entry name" value="MCP_chemotaxis"/>
</dbReference>
<evidence type="ECO:0000256" key="2">
    <source>
        <dbReference type="ARBA" id="ARBA00022475"/>
    </source>
</evidence>
<feature type="domain" description="Methyl-accepting transducer" evidence="11">
    <location>
        <begin position="348"/>
        <end position="577"/>
    </location>
</feature>
<protein>
    <submittedName>
        <fullName evidence="13">Methyl-accepting chemotaxis protein 4</fullName>
    </submittedName>
</protein>
<dbReference type="GO" id="GO:0005886">
    <property type="term" value="C:plasma membrane"/>
    <property type="evidence" value="ECO:0007669"/>
    <property type="project" value="UniProtKB-SubCell"/>
</dbReference>
<dbReference type="Proteomes" id="UP000251186">
    <property type="component" value="Unassembled WGS sequence"/>
</dbReference>
<evidence type="ECO:0000256" key="10">
    <source>
        <dbReference type="SAM" id="Phobius"/>
    </source>
</evidence>
<feature type="domain" description="HAMP" evidence="12">
    <location>
        <begin position="210"/>
        <end position="263"/>
    </location>
</feature>
<dbReference type="CDD" id="cd11386">
    <property type="entry name" value="MCP_signal"/>
    <property type="match status" value="1"/>
</dbReference>
<dbReference type="SMART" id="SM00304">
    <property type="entry name" value="HAMP"/>
    <property type="match status" value="2"/>
</dbReference>
<evidence type="ECO:0000256" key="6">
    <source>
        <dbReference type="ARBA" id="ARBA00023136"/>
    </source>
</evidence>
<gene>
    <name evidence="13" type="primary">mcp4</name>
    <name evidence="13" type="ORF">NCTC11166_02291</name>
</gene>
<name>A0A2X1BVY1_BREVE</name>
<dbReference type="Pfam" id="PF17200">
    <property type="entry name" value="sCache_2"/>
    <property type="match status" value="1"/>
</dbReference>
<keyword evidence="5 10" id="KW-1133">Transmembrane helix</keyword>
<feature type="domain" description="HAMP" evidence="12">
    <location>
        <begin position="297"/>
        <end position="343"/>
    </location>
</feature>
<dbReference type="InterPro" id="IPR003660">
    <property type="entry name" value="HAMP_dom"/>
</dbReference>
<dbReference type="Pfam" id="PF00672">
    <property type="entry name" value="HAMP"/>
    <property type="match status" value="1"/>
</dbReference>
<dbReference type="PROSITE" id="PS50111">
    <property type="entry name" value="CHEMOTAXIS_TRANSDUC_2"/>
    <property type="match status" value="1"/>
</dbReference>
<dbReference type="SMART" id="SM01049">
    <property type="entry name" value="Cache_2"/>
    <property type="match status" value="1"/>
</dbReference>
<dbReference type="SUPFAM" id="SSF158472">
    <property type="entry name" value="HAMP domain-like"/>
    <property type="match status" value="1"/>
</dbReference>
<keyword evidence="3" id="KW-0145">Chemotaxis</keyword>
<sequence>MKTLSIGGRINLLTLVTIAGLLIVTGLGLFQVNKVMRDDIADRTKKAVEIAYSVVAHYQAEEQAGRLTREQAQDAAKVAVGAMRYGQDDYFWINDMHPTMVMHPMKPALNGTDLSAKTDADGVLMFKEFVSVVQKDGEGFVDYQWDKPGQEEPAPKISYVKGFAPWGWVIGSGVYTDQIAAAVGKAALTLGGLALLVACAAGAAGWFIGRSVSMPVVALGRRMRGLADGDRGSDIPGVARGDEIGQMAAALAIFRDAAIEKDRLEAEAVSQRSLSEQERMAREAEKAREAEADRITIQALGEGLSAMADGDLTYRIEADFAPKAAQLKTDFNAAIAQLQQAVSVVISNVSGIRSGAGEISQAADDLSRRTEQQAAGLEETAAALDEITATVNKTASGARQASDVVRAAKGDAETSGVIVRDAVQAMQAIEGSSSEINQIIGVIDEIAFQTNLLALNAGVEAARAGEAGRGFAVVASEVRALAQRSAEAAKEIKTLISTSTTQVGSGVKLVGETGEALQRIVDRVAEIDSLVTEIAASAQEQAVGLAQVNTAVNQMDQVTQQNAAMVEQSTAASHSLAQEAESLQASVAQFRVDDKGAVQSPARAPVKTPAPAARSSKMVAALKTIGRGGAAPKPQAALAEDGWEEF</sequence>
<evidence type="ECO:0000256" key="4">
    <source>
        <dbReference type="ARBA" id="ARBA00022692"/>
    </source>
</evidence>
<evidence type="ECO:0000313" key="14">
    <source>
        <dbReference type="Proteomes" id="UP000251186"/>
    </source>
</evidence>
<proteinExistence type="inferred from homology"/>
<evidence type="ECO:0000259" key="12">
    <source>
        <dbReference type="PROSITE" id="PS50885"/>
    </source>
</evidence>
<dbReference type="SUPFAM" id="SSF58104">
    <property type="entry name" value="Methyl-accepting chemotaxis protein (MCP) signaling domain"/>
    <property type="match status" value="1"/>
</dbReference>
<dbReference type="Gene3D" id="1.10.287.950">
    <property type="entry name" value="Methyl-accepting chemotaxis protein"/>
    <property type="match status" value="1"/>
</dbReference>
<evidence type="ECO:0000259" key="11">
    <source>
        <dbReference type="PROSITE" id="PS50111"/>
    </source>
</evidence>
<evidence type="ECO:0000256" key="5">
    <source>
        <dbReference type="ARBA" id="ARBA00022989"/>
    </source>
</evidence>
<evidence type="ECO:0000313" key="13">
    <source>
        <dbReference type="EMBL" id="SPU54904.1"/>
    </source>
</evidence>
<comment type="subcellular location">
    <subcellularLocation>
        <location evidence="1">Cell membrane</location>
        <topology evidence="1">Multi-pass membrane protein</topology>
    </subcellularLocation>
</comment>
<evidence type="ECO:0000256" key="8">
    <source>
        <dbReference type="PROSITE-ProRule" id="PRU00284"/>
    </source>
</evidence>
<dbReference type="GO" id="GO:0007165">
    <property type="term" value="P:signal transduction"/>
    <property type="evidence" value="ECO:0007669"/>
    <property type="project" value="UniProtKB-KW"/>
</dbReference>
<dbReference type="PROSITE" id="PS50885">
    <property type="entry name" value="HAMP"/>
    <property type="match status" value="2"/>
</dbReference>
<dbReference type="RefSeq" id="WP_112862993.1">
    <property type="nucleotide sequence ID" value="NZ_UAQP01000014.1"/>
</dbReference>
<dbReference type="InterPro" id="IPR004089">
    <property type="entry name" value="MCPsignal_dom"/>
</dbReference>
<evidence type="ECO:0000256" key="7">
    <source>
        <dbReference type="ARBA" id="ARBA00029447"/>
    </source>
</evidence>
<dbReference type="Gene3D" id="3.30.450.20">
    <property type="entry name" value="PAS domain"/>
    <property type="match status" value="1"/>
</dbReference>
<feature type="transmembrane region" description="Helical" evidence="10">
    <location>
        <begin position="12"/>
        <end position="30"/>
    </location>
</feature>
<keyword evidence="4 10" id="KW-0812">Transmembrane</keyword>
<dbReference type="EMBL" id="UAQP01000014">
    <property type="protein sequence ID" value="SPU54904.1"/>
    <property type="molecule type" value="Genomic_DNA"/>
</dbReference>
<comment type="similarity">
    <text evidence="7">Belongs to the methyl-accepting chemotaxis (MCP) protein family.</text>
</comment>
<reference evidence="13 14" key="1">
    <citation type="submission" date="2018-06" db="EMBL/GenBank/DDBJ databases">
        <authorList>
            <consortium name="Pathogen Informatics"/>
            <person name="Doyle S."/>
        </authorList>
    </citation>
    <scope>NUCLEOTIDE SEQUENCE [LARGE SCALE GENOMIC DNA]</scope>
    <source>
        <strain evidence="13 14">NCTC11166</strain>
    </source>
</reference>
<dbReference type="Pfam" id="PF00015">
    <property type="entry name" value="MCPsignal"/>
    <property type="match status" value="1"/>
</dbReference>
<evidence type="ECO:0000256" key="1">
    <source>
        <dbReference type="ARBA" id="ARBA00004651"/>
    </source>
</evidence>
<dbReference type="PANTHER" id="PTHR43531">
    <property type="entry name" value="PROTEIN ICFG"/>
    <property type="match status" value="1"/>
</dbReference>
<dbReference type="GO" id="GO:0006935">
    <property type="term" value="P:chemotaxis"/>
    <property type="evidence" value="ECO:0007669"/>
    <property type="project" value="UniProtKB-KW"/>
</dbReference>
<dbReference type="PANTHER" id="PTHR43531:SF11">
    <property type="entry name" value="METHYL-ACCEPTING CHEMOTAXIS PROTEIN 3"/>
    <property type="match status" value="1"/>
</dbReference>
<feature type="region of interest" description="Disordered" evidence="9">
    <location>
        <begin position="626"/>
        <end position="646"/>
    </location>
</feature>
<organism evidence="13 14">
    <name type="scientific">Brevundimonas vesicularis</name>
    <name type="common">Pseudomonas vesicularis</name>
    <dbReference type="NCBI Taxonomy" id="41276"/>
    <lineage>
        <taxon>Bacteria</taxon>
        <taxon>Pseudomonadati</taxon>
        <taxon>Pseudomonadota</taxon>
        <taxon>Alphaproteobacteria</taxon>
        <taxon>Caulobacterales</taxon>
        <taxon>Caulobacteraceae</taxon>
        <taxon>Brevundimonas</taxon>
    </lineage>
</organism>
<dbReference type="InterPro" id="IPR033480">
    <property type="entry name" value="sCache_2"/>
</dbReference>
<keyword evidence="2" id="KW-1003">Cell membrane</keyword>
<dbReference type="FunFam" id="1.10.287.950:FF:000001">
    <property type="entry name" value="Methyl-accepting chemotaxis sensory transducer"/>
    <property type="match status" value="1"/>
</dbReference>
<evidence type="ECO:0000256" key="9">
    <source>
        <dbReference type="SAM" id="MobiDB-lite"/>
    </source>
</evidence>
<dbReference type="Gene3D" id="1.10.8.500">
    <property type="entry name" value="HAMP domain in histidine kinase"/>
    <property type="match status" value="1"/>
</dbReference>
<keyword evidence="6 10" id="KW-0472">Membrane</keyword>
<dbReference type="AlphaFoldDB" id="A0A2X1BVY1"/>
<evidence type="ECO:0000256" key="3">
    <source>
        <dbReference type="ARBA" id="ARBA00022500"/>
    </source>
</evidence>
<dbReference type="SMART" id="SM00283">
    <property type="entry name" value="MA"/>
    <property type="match status" value="1"/>
</dbReference>
<keyword evidence="8" id="KW-0807">Transducer</keyword>